<name>B1KM93_SHEWM</name>
<dbReference type="EMBL" id="CP000961">
    <property type="protein sequence ID" value="ACA84506.1"/>
    <property type="molecule type" value="Genomic_DNA"/>
</dbReference>
<accession>B1KM93</accession>
<gene>
    <name evidence="1" type="ordered locus">Swoo_0205</name>
</gene>
<reference evidence="1 2" key="1">
    <citation type="submission" date="2008-02" db="EMBL/GenBank/DDBJ databases">
        <title>Complete sequence of Shewanella woodyi ATCC 51908.</title>
        <authorList>
            <consortium name="US DOE Joint Genome Institute"/>
            <person name="Copeland A."/>
            <person name="Lucas S."/>
            <person name="Lapidus A."/>
            <person name="Glavina del Rio T."/>
            <person name="Dalin E."/>
            <person name="Tice H."/>
            <person name="Bruce D."/>
            <person name="Goodwin L."/>
            <person name="Pitluck S."/>
            <person name="Sims D."/>
            <person name="Brettin T."/>
            <person name="Detter J.C."/>
            <person name="Han C."/>
            <person name="Kuske C.R."/>
            <person name="Schmutz J."/>
            <person name="Larimer F."/>
            <person name="Land M."/>
            <person name="Hauser L."/>
            <person name="Kyrpides N."/>
            <person name="Lykidis A."/>
            <person name="Zhao J.-S."/>
            <person name="Richardson P."/>
        </authorList>
    </citation>
    <scope>NUCLEOTIDE SEQUENCE [LARGE SCALE GENOMIC DNA]</scope>
    <source>
        <strain evidence="2">ATCC 51908 / MS32</strain>
    </source>
</reference>
<dbReference type="AlphaFoldDB" id="B1KM93"/>
<sequence>MFPTFIGIPYIQVKAMVDDVPYIISTFPPSVEVKGVCAWNIYADSPRMDSYQLCTCLQNIYPFVPKLETRNSKLET</sequence>
<evidence type="ECO:0000313" key="2">
    <source>
        <dbReference type="Proteomes" id="UP000002168"/>
    </source>
</evidence>
<dbReference type="Proteomes" id="UP000002168">
    <property type="component" value="Chromosome"/>
</dbReference>
<dbReference type="KEGG" id="swd:Swoo_0205"/>
<organism evidence="1 2">
    <name type="scientific">Shewanella woodyi (strain ATCC 51908 / MS32)</name>
    <dbReference type="NCBI Taxonomy" id="392500"/>
    <lineage>
        <taxon>Bacteria</taxon>
        <taxon>Pseudomonadati</taxon>
        <taxon>Pseudomonadota</taxon>
        <taxon>Gammaproteobacteria</taxon>
        <taxon>Alteromonadales</taxon>
        <taxon>Shewanellaceae</taxon>
        <taxon>Shewanella</taxon>
    </lineage>
</organism>
<evidence type="ECO:0000313" key="1">
    <source>
        <dbReference type="EMBL" id="ACA84506.1"/>
    </source>
</evidence>
<dbReference type="HOGENOM" id="CLU_2652463_0_0_6"/>
<protein>
    <submittedName>
        <fullName evidence="1">Uncharacterized protein</fullName>
    </submittedName>
</protein>
<proteinExistence type="predicted"/>
<keyword evidence="2" id="KW-1185">Reference proteome</keyword>